<feature type="domain" description="DUF5982" evidence="5">
    <location>
        <begin position="32"/>
        <end position="95"/>
    </location>
</feature>
<feature type="signal peptide" evidence="3">
    <location>
        <begin position="1"/>
        <end position="19"/>
    </location>
</feature>
<gene>
    <name evidence="6" type="ORF">JCM31826_21620</name>
</gene>
<feature type="domain" description="Bacterial surface antigen (D15)" evidence="4">
    <location>
        <begin position="243"/>
        <end position="486"/>
    </location>
</feature>
<keyword evidence="2" id="KW-0472">Membrane</keyword>
<evidence type="ECO:0000259" key="5">
    <source>
        <dbReference type="Pfam" id="PF19412"/>
    </source>
</evidence>
<dbReference type="AlphaFoldDB" id="A0A401XNU9"/>
<proteinExistence type="predicted"/>
<comment type="caution">
    <text evidence="6">The sequence shown here is derived from an EMBL/GenBank/DDBJ whole genome shotgun (WGS) entry which is preliminary data.</text>
</comment>
<dbReference type="GO" id="GO:0019867">
    <property type="term" value="C:outer membrane"/>
    <property type="evidence" value="ECO:0007669"/>
    <property type="project" value="InterPro"/>
</dbReference>
<dbReference type="NCBIfam" id="NF047779">
    <property type="entry name" value="Omp85_fam"/>
    <property type="match status" value="1"/>
</dbReference>
<dbReference type="InterPro" id="IPR046024">
    <property type="entry name" value="DUF5982"/>
</dbReference>
<dbReference type="RefSeq" id="WP_124398733.1">
    <property type="nucleotide sequence ID" value="NZ_BHZE01000031.1"/>
</dbReference>
<evidence type="ECO:0000256" key="1">
    <source>
        <dbReference type="ARBA" id="ARBA00004370"/>
    </source>
</evidence>
<dbReference type="InterPro" id="IPR051544">
    <property type="entry name" value="TPS_OM_transporter"/>
</dbReference>
<dbReference type="Pfam" id="PF19412">
    <property type="entry name" value="DUF5982"/>
    <property type="match status" value="1"/>
</dbReference>
<evidence type="ECO:0000259" key="4">
    <source>
        <dbReference type="Pfam" id="PF01103"/>
    </source>
</evidence>
<dbReference type="GO" id="GO:0008320">
    <property type="term" value="F:protein transmembrane transporter activity"/>
    <property type="evidence" value="ECO:0007669"/>
    <property type="project" value="TreeGrafter"/>
</dbReference>
<accession>A0A401XNU9</accession>
<evidence type="ECO:0000313" key="7">
    <source>
        <dbReference type="Proteomes" id="UP000286715"/>
    </source>
</evidence>
<comment type="subcellular location">
    <subcellularLocation>
        <location evidence="1">Membrane</location>
    </subcellularLocation>
</comment>
<evidence type="ECO:0000313" key="6">
    <source>
        <dbReference type="EMBL" id="GCD78680.1"/>
    </source>
</evidence>
<dbReference type="PANTHER" id="PTHR34597">
    <property type="entry name" value="SLR1661 PROTEIN"/>
    <property type="match status" value="1"/>
</dbReference>
<protein>
    <submittedName>
        <fullName evidence="6">Peptide-binding protein</fullName>
    </submittedName>
</protein>
<dbReference type="EMBL" id="BHZE01000031">
    <property type="protein sequence ID" value="GCD78680.1"/>
    <property type="molecule type" value="Genomic_DNA"/>
</dbReference>
<dbReference type="InterPro" id="IPR000184">
    <property type="entry name" value="Bac_surfAg_D15"/>
</dbReference>
<dbReference type="GO" id="GO:0098046">
    <property type="term" value="C:type V protein secretion system complex"/>
    <property type="evidence" value="ECO:0007669"/>
    <property type="project" value="TreeGrafter"/>
</dbReference>
<evidence type="ECO:0000256" key="3">
    <source>
        <dbReference type="SAM" id="SignalP"/>
    </source>
</evidence>
<organism evidence="6 7">
    <name type="scientific">Thermaurantimonas aggregans</name>
    <dbReference type="NCBI Taxonomy" id="2173829"/>
    <lineage>
        <taxon>Bacteria</taxon>
        <taxon>Pseudomonadati</taxon>
        <taxon>Bacteroidota</taxon>
        <taxon>Flavobacteriia</taxon>
        <taxon>Flavobacteriales</taxon>
        <taxon>Schleiferiaceae</taxon>
        <taxon>Thermaurantimonas</taxon>
    </lineage>
</organism>
<dbReference type="PANTHER" id="PTHR34597:SF3">
    <property type="entry name" value="OUTER MEMBRANE TRANSPORTER CDIB"/>
    <property type="match status" value="1"/>
</dbReference>
<feature type="chain" id="PRO_5019482945" evidence="3">
    <location>
        <begin position="20"/>
        <end position="486"/>
    </location>
</feature>
<dbReference type="GO" id="GO:0046819">
    <property type="term" value="P:protein secretion by the type V secretion system"/>
    <property type="evidence" value="ECO:0007669"/>
    <property type="project" value="TreeGrafter"/>
</dbReference>
<sequence length="486" mass="56698">MKCKYTFLFTALFSTFGFAQQVTVTEPTEDQLPFYIDPSKKIPDAELEDKKEGFFMTGVPRFEFDPIRGFGIGGNAFLFWNSTKNDPFFEYTPYRHRLNAEFFIFQNGRVRYALNYDAPYLFNSKWRWRADAVLWEDPNAQYWGIGRAYLKPLTFRDKRTGQDREFHKVSDYERNLELAELSSDGNYYTDINYNSMIQREQLYNLLGERVLMGGKLRLMFGYEALFTSFSSYQGQRFKVPTADGHIVEAKHNPTLIDKQIADGTWQRFNLTGFTGDESYRFTSMIAWALIYDTRDFEPDPSKGVFLQYSHEYSDRWFGSYFSFNKFMLQAQYIATLHRWRRDKNRITFAGLAAFGHIFGSRINFIEMWDLSSQAEAGGILVLGGGRSIRGFREARFLAPTVTLVNLELRTRFYDFTIGKQHFSIGLTPFYDFGSVFDAPRQLSFQKWVGAPGIGGRINWNQSTIMRLDYGISREGSQFFFGFGHIF</sequence>
<keyword evidence="3" id="KW-0732">Signal</keyword>
<dbReference type="Pfam" id="PF01103">
    <property type="entry name" value="Omp85"/>
    <property type="match status" value="1"/>
</dbReference>
<dbReference type="Gene3D" id="2.40.160.50">
    <property type="entry name" value="membrane protein fhac: a member of the omp85/tpsb transporter family"/>
    <property type="match status" value="1"/>
</dbReference>
<reference evidence="6 7" key="1">
    <citation type="submission" date="2018-11" db="EMBL/GenBank/DDBJ databases">
        <title>Schleiferia aggregans sp. nov., a moderately thermophilic heterotrophic bacterium isolated from microbial mats at a terrestrial hot spring.</title>
        <authorList>
            <person name="Iino T."/>
            <person name="Ohkuma M."/>
            <person name="Haruta S."/>
        </authorList>
    </citation>
    <scope>NUCLEOTIDE SEQUENCE [LARGE SCALE GENOMIC DNA]</scope>
    <source>
        <strain evidence="6 7">LA</strain>
    </source>
</reference>
<keyword evidence="7" id="KW-1185">Reference proteome</keyword>
<dbReference type="Proteomes" id="UP000286715">
    <property type="component" value="Unassembled WGS sequence"/>
</dbReference>
<name>A0A401XNU9_9FLAO</name>
<evidence type="ECO:0000256" key="2">
    <source>
        <dbReference type="ARBA" id="ARBA00023136"/>
    </source>
</evidence>
<dbReference type="OrthoDB" id="9771071at2"/>